<evidence type="ECO:0000313" key="4">
    <source>
        <dbReference type="Proteomes" id="UP000031532"/>
    </source>
</evidence>
<name>A0A9X5I7A3_9CYAN</name>
<accession>A0A9X5I7A3</accession>
<dbReference type="AlphaFoldDB" id="A0A9X5I7A3"/>
<dbReference type="EMBL" id="JTJC03000017">
    <property type="protein sequence ID" value="NHC37951.1"/>
    <property type="molecule type" value="Genomic_DNA"/>
</dbReference>
<dbReference type="InterPro" id="IPR005220">
    <property type="entry name" value="CarO-like"/>
</dbReference>
<reference evidence="3 4" key="1">
    <citation type="journal article" date="2015" name="Genome Announc.">
        <title>Draft Genome Sequence of the Terrestrial Cyanobacterium Scytonema millei VB511283, Isolated from Eastern India.</title>
        <authorList>
            <person name="Sen D."/>
            <person name="Chandrababunaidu M.M."/>
            <person name="Singh D."/>
            <person name="Sanghi N."/>
            <person name="Ghorai A."/>
            <person name="Mishra G.P."/>
            <person name="Madduluri M."/>
            <person name="Adhikary S.P."/>
            <person name="Tripathy S."/>
        </authorList>
    </citation>
    <scope>NUCLEOTIDE SEQUENCE [LARGE SCALE GENOMIC DNA]</scope>
    <source>
        <strain evidence="3 4">VB511283</strain>
    </source>
</reference>
<keyword evidence="4" id="KW-1185">Reference proteome</keyword>
<sequence>MKHGAFLSLALTAVVGAIAIPMLPSFAQAQSTTRIGNLQQRARGTVISGEVVSVVGNDFTLRDGSGEIIVDAGPRWWREINLKPGEEVTVRGEISKKSGEFDVFSITRANGSTIEIRPAEGPPPWAGKPKPERLPAATQPVKP</sequence>
<feature type="region of interest" description="Disordered" evidence="2">
    <location>
        <begin position="115"/>
        <end position="143"/>
    </location>
</feature>
<evidence type="ECO:0000313" key="3">
    <source>
        <dbReference type="EMBL" id="NHC37951.1"/>
    </source>
</evidence>
<dbReference type="SUPFAM" id="SSF101756">
    <property type="entry name" value="Hypothetical protein YgiW"/>
    <property type="match status" value="1"/>
</dbReference>
<dbReference type="Pfam" id="PF04076">
    <property type="entry name" value="BOF"/>
    <property type="match status" value="1"/>
</dbReference>
<gene>
    <name evidence="3" type="ORF">QH73_0025570</name>
</gene>
<comment type="caution">
    <text evidence="3">The sequence shown here is derived from an EMBL/GenBank/DDBJ whole genome shotgun (WGS) entry which is preliminary data.</text>
</comment>
<evidence type="ECO:0000256" key="1">
    <source>
        <dbReference type="ARBA" id="ARBA00022729"/>
    </source>
</evidence>
<protein>
    <submittedName>
        <fullName evidence="3">NirD/YgiW/YdeI family stress tolerance protein</fullName>
    </submittedName>
</protein>
<dbReference type="NCBIfam" id="NF033674">
    <property type="entry name" value="stress_OB_fold"/>
    <property type="match status" value="1"/>
</dbReference>
<organism evidence="3 4">
    <name type="scientific">Scytonema millei VB511283</name>
    <dbReference type="NCBI Taxonomy" id="1245923"/>
    <lineage>
        <taxon>Bacteria</taxon>
        <taxon>Bacillati</taxon>
        <taxon>Cyanobacteriota</taxon>
        <taxon>Cyanophyceae</taxon>
        <taxon>Nostocales</taxon>
        <taxon>Scytonemataceae</taxon>
        <taxon>Scytonema</taxon>
    </lineage>
</organism>
<dbReference type="OrthoDB" id="467760at2"/>
<dbReference type="RefSeq" id="WP_039713852.1">
    <property type="nucleotide sequence ID" value="NZ_JTJC03000017.1"/>
</dbReference>
<dbReference type="InterPro" id="IPR036700">
    <property type="entry name" value="BOBF_sf"/>
</dbReference>
<dbReference type="Gene3D" id="2.40.50.200">
    <property type="entry name" value="Bacterial OB-fold"/>
    <property type="match status" value="1"/>
</dbReference>
<proteinExistence type="predicted"/>
<evidence type="ECO:0000256" key="2">
    <source>
        <dbReference type="SAM" id="MobiDB-lite"/>
    </source>
</evidence>
<keyword evidence="1" id="KW-0732">Signal</keyword>
<dbReference type="Proteomes" id="UP000031532">
    <property type="component" value="Unassembled WGS sequence"/>
</dbReference>